<sequence length="216" mass="24554">MASTSEHRVSEPPDLSGPMLKFLVGNRQQPRYVHESVLDRSSAKLGSAVKARRHDDDTTIELANHTLEAFHIYMNWLYCQRIPDDDPRSHHTLDHLAEAYITGYELKDNKFKNAVIDRFIDVSRSENALPRASTVDIIYEGTSLTCSSPARRLLVDIYALFFDSAAVPDVKTHLGRYPKAFLVDVLDAITKVRPMPRESGDLMAVDGRKYYETETR</sequence>
<evidence type="ECO:0008006" key="3">
    <source>
        <dbReference type="Google" id="ProtNLM"/>
    </source>
</evidence>
<reference evidence="1" key="1">
    <citation type="journal article" date="2020" name="Stud. Mycol.">
        <title>101 Dothideomycetes genomes: a test case for predicting lifestyles and emergence of pathogens.</title>
        <authorList>
            <person name="Haridas S."/>
            <person name="Albert R."/>
            <person name="Binder M."/>
            <person name="Bloem J."/>
            <person name="Labutti K."/>
            <person name="Salamov A."/>
            <person name="Andreopoulos B."/>
            <person name="Baker S."/>
            <person name="Barry K."/>
            <person name="Bills G."/>
            <person name="Bluhm B."/>
            <person name="Cannon C."/>
            <person name="Castanera R."/>
            <person name="Culley D."/>
            <person name="Daum C."/>
            <person name="Ezra D."/>
            <person name="Gonzalez J."/>
            <person name="Henrissat B."/>
            <person name="Kuo A."/>
            <person name="Liang C."/>
            <person name="Lipzen A."/>
            <person name="Lutzoni F."/>
            <person name="Magnuson J."/>
            <person name="Mondo S."/>
            <person name="Nolan M."/>
            <person name="Ohm R."/>
            <person name="Pangilinan J."/>
            <person name="Park H.-J."/>
            <person name="Ramirez L."/>
            <person name="Alfaro M."/>
            <person name="Sun H."/>
            <person name="Tritt A."/>
            <person name="Yoshinaga Y."/>
            <person name="Zwiers L.-H."/>
            <person name="Turgeon B."/>
            <person name="Goodwin S."/>
            <person name="Spatafora J."/>
            <person name="Crous P."/>
            <person name="Grigoriev I."/>
        </authorList>
    </citation>
    <scope>NUCLEOTIDE SEQUENCE</scope>
    <source>
        <strain evidence="1">CBS 627.86</strain>
    </source>
</reference>
<gene>
    <name evidence="1" type="ORF">BDV96DRAFT_639842</name>
</gene>
<name>A0A6A5ZRJ5_9PLEO</name>
<accession>A0A6A5ZRJ5</accession>
<evidence type="ECO:0000313" key="2">
    <source>
        <dbReference type="Proteomes" id="UP000799770"/>
    </source>
</evidence>
<proteinExistence type="predicted"/>
<dbReference type="EMBL" id="ML977311">
    <property type="protein sequence ID" value="KAF2121755.1"/>
    <property type="molecule type" value="Genomic_DNA"/>
</dbReference>
<evidence type="ECO:0000313" key="1">
    <source>
        <dbReference type="EMBL" id="KAF2121755.1"/>
    </source>
</evidence>
<dbReference type="OrthoDB" id="1022638at2759"/>
<dbReference type="AlphaFoldDB" id="A0A6A5ZRJ5"/>
<protein>
    <recommendedName>
        <fullName evidence="3">BTB domain-containing protein</fullName>
    </recommendedName>
</protein>
<keyword evidence="2" id="KW-1185">Reference proteome</keyword>
<dbReference type="Proteomes" id="UP000799770">
    <property type="component" value="Unassembled WGS sequence"/>
</dbReference>
<organism evidence="1 2">
    <name type="scientific">Lophiotrema nucula</name>
    <dbReference type="NCBI Taxonomy" id="690887"/>
    <lineage>
        <taxon>Eukaryota</taxon>
        <taxon>Fungi</taxon>
        <taxon>Dikarya</taxon>
        <taxon>Ascomycota</taxon>
        <taxon>Pezizomycotina</taxon>
        <taxon>Dothideomycetes</taxon>
        <taxon>Pleosporomycetidae</taxon>
        <taxon>Pleosporales</taxon>
        <taxon>Lophiotremataceae</taxon>
        <taxon>Lophiotrema</taxon>
    </lineage>
</organism>